<evidence type="ECO:0000256" key="1">
    <source>
        <dbReference type="SAM" id="MobiDB-lite"/>
    </source>
</evidence>
<accession>A0AAU9LD78</accession>
<dbReference type="InterPro" id="IPR050656">
    <property type="entry name" value="PINX1"/>
</dbReference>
<organism evidence="3 4">
    <name type="scientific">Peronospora belbahrii</name>
    <dbReference type="NCBI Taxonomy" id="622444"/>
    <lineage>
        <taxon>Eukaryota</taxon>
        <taxon>Sar</taxon>
        <taxon>Stramenopiles</taxon>
        <taxon>Oomycota</taxon>
        <taxon>Peronosporomycetes</taxon>
        <taxon>Peronosporales</taxon>
        <taxon>Peronosporaceae</taxon>
        <taxon>Peronospora</taxon>
    </lineage>
</organism>
<evidence type="ECO:0000313" key="3">
    <source>
        <dbReference type="EMBL" id="CAH0478031.1"/>
    </source>
</evidence>
<dbReference type="Proteomes" id="UP001160483">
    <property type="component" value="Unassembled WGS sequence"/>
</dbReference>
<feature type="domain" description="G-patch" evidence="2">
    <location>
        <begin position="30"/>
        <end position="76"/>
    </location>
</feature>
<feature type="compositionally biased region" description="Basic residues" evidence="1">
    <location>
        <begin position="199"/>
        <end position="222"/>
    </location>
</feature>
<dbReference type="EMBL" id="CAKKTJ010000208">
    <property type="protein sequence ID" value="CAH0478031.1"/>
    <property type="molecule type" value="Genomic_DNA"/>
</dbReference>
<feature type="compositionally biased region" description="Basic residues" evidence="1">
    <location>
        <begin position="113"/>
        <end position="127"/>
    </location>
</feature>
<dbReference type="GO" id="GO:0005730">
    <property type="term" value="C:nucleolus"/>
    <property type="evidence" value="ECO:0007669"/>
    <property type="project" value="TreeGrafter"/>
</dbReference>
<reference evidence="3" key="1">
    <citation type="submission" date="2021-11" db="EMBL/GenBank/DDBJ databases">
        <authorList>
            <person name="Islam A."/>
            <person name="Islam S."/>
            <person name="Flora M.S."/>
            <person name="Rahman M."/>
            <person name="Ziaur R.M."/>
            <person name="Epstein J.H."/>
            <person name="Hassan M."/>
            <person name="Klassen M."/>
            <person name="Woodard K."/>
            <person name="Webb A."/>
            <person name="Webby R.J."/>
            <person name="El Zowalaty M.E."/>
        </authorList>
    </citation>
    <scope>NUCLEOTIDE SEQUENCE</scope>
    <source>
        <strain evidence="3">Pbs3</strain>
    </source>
</reference>
<proteinExistence type="predicted"/>
<dbReference type="SMART" id="SM00443">
    <property type="entry name" value="G_patch"/>
    <property type="match status" value="1"/>
</dbReference>
<evidence type="ECO:0000259" key="2">
    <source>
        <dbReference type="PROSITE" id="PS50174"/>
    </source>
</evidence>
<dbReference type="PANTHER" id="PTHR23149">
    <property type="entry name" value="G PATCH DOMAIN CONTAINING PROTEIN"/>
    <property type="match status" value="1"/>
</dbReference>
<feature type="region of interest" description="Disordered" evidence="1">
    <location>
        <begin position="154"/>
        <end position="222"/>
    </location>
</feature>
<comment type="caution">
    <text evidence="3">The sequence shown here is derived from an EMBL/GenBank/DDBJ whole genome shotgun (WGS) entry which is preliminary data.</text>
</comment>
<dbReference type="PANTHER" id="PTHR23149:SF9">
    <property type="entry name" value="G PATCH DOMAIN-CONTAINING PROTEIN 4"/>
    <property type="match status" value="1"/>
</dbReference>
<dbReference type="Pfam" id="PF01585">
    <property type="entry name" value="G-patch"/>
    <property type="match status" value="1"/>
</dbReference>
<dbReference type="PROSITE" id="PS50174">
    <property type="entry name" value="G_PATCH"/>
    <property type="match status" value="1"/>
</dbReference>
<protein>
    <recommendedName>
        <fullName evidence="2">G-patch domain-containing protein</fullName>
    </recommendedName>
</protein>
<feature type="compositionally biased region" description="Polar residues" evidence="1">
    <location>
        <begin position="176"/>
        <end position="187"/>
    </location>
</feature>
<sequence>MAGDAVMPLVGRKMMRKLGGIANENAAAEISTFARRQMEMMGWSAGKGLGKNEQGITSHVKVKRREELQGVGAEKEEMKEQQNQWWYNVYDRMASKIVVDTSLEEVDLDKEKKKTKKVVKKDKRKRNENKGETYRIPTDEELFAATGGKLFGRRAYGSCNGKLRRDEMQLKKAKTQESQAPMTTTSGIGDVTENEKERKRVKKEAKKLKKKKTKKAGKRKDL</sequence>
<gene>
    <name evidence="3" type="ORF">PBS003_LOCUS4749</name>
</gene>
<dbReference type="GO" id="GO:0003676">
    <property type="term" value="F:nucleic acid binding"/>
    <property type="evidence" value="ECO:0007669"/>
    <property type="project" value="InterPro"/>
</dbReference>
<dbReference type="AlphaFoldDB" id="A0AAU9LD78"/>
<dbReference type="InterPro" id="IPR000467">
    <property type="entry name" value="G_patch_dom"/>
</dbReference>
<evidence type="ECO:0000313" key="4">
    <source>
        <dbReference type="Proteomes" id="UP001160483"/>
    </source>
</evidence>
<feature type="region of interest" description="Disordered" evidence="1">
    <location>
        <begin position="109"/>
        <end position="135"/>
    </location>
</feature>
<name>A0AAU9LD78_9STRA</name>